<evidence type="ECO:0000313" key="2">
    <source>
        <dbReference type="Proteomes" id="UP001163324"/>
    </source>
</evidence>
<evidence type="ECO:0000313" key="1">
    <source>
        <dbReference type="EMBL" id="KAI9904315.1"/>
    </source>
</evidence>
<sequence>MPGVLQPDAVNTAVPSVQDELSPTTLIPPTSPSLIDATAQETALKILGVIGRYRMHTRGASDREDEGRLKFLAVIYGHVKAGRPVPMCLPAFPFKSPNAVGKVMGKLPDKAEEFSLAHLDGLCLAISNVYPPGAELTIISDGLVYNDLLGVADRDVWAYGEALRELVRNRGHSRISFSRLRDLVPIEVPDQLDEMTYVANATNFRRSLLNAFSRPSWDWEEVKKSEDVCLTYCGYIRFLETDLQYVYPLGPDRSKSMYKRGIKYIAQQMLARGEAFARAVQQEYKDHVRLSIHPSTGANKISISLLPTESTYTTPWHCSVAFRLDGTLMSGPRAGFESDDRYELVHEGDRPSYFRERSDLLSWGEAKGGISCEPLYPSGILIRPSVPGSMRMDDVDGAKTRALAEVVSPVVLRGFCKTPKKEVFVRKAEEMGRPLPWKFGLVLEVKDAGSNTGGLNNVLSAEWMPFHFDGLFKTKKQINNRGEEVVVPDPPRFQFFTGVTSSPRETGFTLFSSSTLVFRALPAWLTPEVLSCLTWSVSTSSFDQTKMVGLPLVVPHPTTGKPCLRYHEPWPQSKTKFDATDICIDGLGEEAGRAVCAALDAALHDRRVAYWHAWEKGDMVISDNVLAMHTRSDFNAGCDRELWRIHFD</sequence>
<accession>A0ACC0VD18</accession>
<keyword evidence="2" id="KW-1185">Reference proteome</keyword>
<organism evidence="1 2">
    <name type="scientific">Trichothecium roseum</name>
    <dbReference type="NCBI Taxonomy" id="47278"/>
    <lineage>
        <taxon>Eukaryota</taxon>
        <taxon>Fungi</taxon>
        <taxon>Dikarya</taxon>
        <taxon>Ascomycota</taxon>
        <taxon>Pezizomycotina</taxon>
        <taxon>Sordariomycetes</taxon>
        <taxon>Hypocreomycetidae</taxon>
        <taxon>Hypocreales</taxon>
        <taxon>Hypocreales incertae sedis</taxon>
        <taxon>Trichothecium</taxon>
    </lineage>
</organism>
<comment type="caution">
    <text evidence="1">The sequence shown here is derived from an EMBL/GenBank/DDBJ whole genome shotgun (WGS) entry which is preliminary data.</text>
</comment>
<dbReference type="EMBL" id="CM047940">
    <property type="protein sequence ID" value="KAI9904315.1"/>
    <property type="molecule type" value="Genomic_DNA"/>
</dbReference>
<gene>
    <name evidence="1" type="ORF">N3K66_000844</name>
</gene>
<proteinExistence type="predicted"/>
<reference evidence="1" key="1">
    <citation type="submission" date="2022-10" db="EMBL/GenBank/DDBJ databases">
        <title>Complete Genome of Trichothecium roseum strain YXFP-22015, a Plant Pathogen Isolated from Citrus.</title>
        <authorList>
            <person name="Wang Y."/>
            <person name="Zhu L."/>
        </authorList>
    </citation>
    <scope>NUCLEOTIDE SEQUENCE</scope>
    <source>
        <strain evidence="1">YXFP-22015</strain>
    </source>
</reference>
<name>A0ACC0VD18_9HYPO</name>
<dbReference type="Proteomes" id="UP001163324">
    <property type="component" value="Chromosome 1"/>
</dbReference>
<protein>
    <submittedName>
        <fullName evidence="1">Uncharacterized protein</fullName>
    </submittedName>
</protein>